<dbReference type="Proteomes" id="UP000019150">
    <property type="component" value="Chromosome"/>
</dbReference>
<dbReference type="RefSeq" id="WP_025353359.1">
    <property type="nucleotide sequence ID" value="NZ_CP006850.1"/>
</dbReference>
<dbReference type="EMBL" id="CP006850">
    <property type="protein sequence ID" value="AHH22083.1"/>
    <property type="molecule type" value="Genomic_DNA"/>
</dbReference>
<dbReference type="OrthoDB" id="4571133at2"/>
<sequence length="113" mass="13076">MNDRDRLPATVPGGTPDEVAQRRLDRATWEYLEKRACECTDDELWSVIEWMRARTAELHRQADESRRQAAESRRRILIAEMKIAAHLAEIDRYWAFVNDGIGQAERHANGGAR</sequence>
<gene>
    <name evidence="1" type="ORF">NONO_c73270</name>
</gene>
<reference evidence="1 2" key="1">
    <citation type="journal article" date="2014" name="Appl. Environ. Microbiol.">
        <title>Insights into the Microbial Degradation of Rubber and Gutta-Percha by Analysis of the Complete Genome of Nocardia nova SH22a.</title>
        <authorList>
            <person name="Luo Q."/>
            <person name="Hiessl S."/>
            <person name="Poehlein A."/>
            <person name="Daniel R."/>
            <person name="Steinbuchel A."/>
        </authorList>
    </citation>
    <scope>NUCLEOTIDE SEQUENCE [LARGE SCALE GENOMIC DNA]</scope>
    <source>
        <strain evidence="1">SH22a</strain>
    </source>
</reference>
<evidence type="ECO:0000313" key="1">
    <source>
        <dbReference type="EMBL" id="AHH22083.1"/>
    </source>
</evidence>
<dbReference type="PATRIC" id="fig|1415166.3.peg.7519"/>
<dbReference type="HOGENOM" id="CLU_2130846_0_0_11"/>
<dbReference type="STRING" id="1415166.NONO_c73270"/>
<evidence type="ECO:0000313" key="2">
    <source>
        <dbReference type="Proteomes" id="UP000019150"/>
    </source>
</evidence>
<name>W5TT37_9NOCA</name>
<organism evidence="1 2">
    <name type="scientific">Nocardia nova SH22a</name>
    <dbReference type="NCBI Taxonomy" id="1415166"/>
    <lineage>
        <taxon>Bacteria</taxon>
        <taxon>Bacillati</taxon>
        <taxon>Actinomycetota</taxon>
        <taxon>Actinomycetes</taxon>
        <taxon>Mycobacteriales</taxon>
        <taxon>Nocardiaceae</taxon>
        <taxon>Nocardia</taxon>
    </lineage>
</organism>
<accession>W5TT37</accession>
<protein>
    <submittedName>
        <fullName evidence="1">Uncharacterized protein</fullName>
    </submittedName>
</protein>
<proteinExistence type="predicted"/>
<dbReference type="AlphaFoldDB" id="W5TT37"/>
<dbReference type="KEGG" id="nno:NONO_c73270"/>
<keyword evidence="2" id="KW-1185">Reference proteome</keyword>